<evidence type="ECO:0000259" key="4">
    <source>
        <dbReference type="Pfam" id="PF03328"/>
    </source>
</evidence>
<dbReference type="SUPFAM" id="SSF51621">
    <property type="entry name" value="Phosphoenolpyruvate/pyruvate domain"/>
    <property type="match status" value="1"/>
</dbReference>
<sequence>MATPRLNKVIAGLEAGQHVFASFVPPEPAAAVEFSTAAYDALVFETEHRPWDAATLRDSMQYLLNRRQIFTAGSLAPAVTPLVRIPVNGGEKAQWHAKQALDLGAYGIVWPHVDTVEEARNAVAACRYPRPPGSPRFEPAGLRGDSPAAAARYWGVSNQEYYAKSDVWPLDPDGEILVAFMIESQRAIENLPAMLDQVPGIGLILIGEGDMSQELGIPRQYEHPRMRECKRRILGICRERGVAVGHPHVTADNVEQVLDDGYRFLMSLPVRTHPALERGRTLTGRA</sequence>
<keyword evidence="3 5" id="KW-0456">Lyase</keyword>
<evidence type="ECO:0000313" key="5">
    <source>
        <dbReference type="EMBL" id="MFB9833724.1"/>
    </source>
</evidence>
<dbReference type="PANTHER" id="PTHR30502">
    <property type="entry name" value="2-KETO-3-DEOXY-L-RHAMNONATE ALDOLASE"/>
    <property type="match status" value="1"/>
</dbReference>
<dbReference type="InterPro" id="IPR005000">
    <property type="entry name" value="Aldolase/citrate-lyase_domain"/>
</dbReference>
<organism evidence="5 6">
    <name type="scientific">Actinoallomurus acaciae</name>
    <dbReference type="NCBI Taxonomy" id="502577"/>
    <lineage>
        <taxon>Bacteria</taxon>
        <taxon>Bacillati</taxon>
        <taxon>Actinomycetota</taxon>
        <taxon>Actinomycetes</taxon>
        <taxon>Streptosporangiales</taxon>
        <taxon>Thermomonosporaceae</taxon>
        <taxon>Actinoallomurus</taxon>
    </lineage>
</organism>
<accession>A0ABV5YFC4</accession>
<dbReference type="InterPro" id="IPR040442">
    <property type="entry name" value="Pyrv_kinase-like_dom_sf"/>
</dbReference>
<evidence type="ECO:0000256" key="3">
    <source>
        <dbReference type="ARBA" id="ARBA00023239"/>
    </source>
</evidence>
<gene>
    <name evidence="5" type="ORF">ACFFNX_16150</name>
</gene>
<dbReference type="GO" id="GO:0016829">
    <property type="term" value="F:lyase activity"/>
    <property type="evidence" value="ECO:0007669"/>
    <property type="project" value="UniProtKB-KW"/>
</dbReference>
<keyword evidence="2" id="KW-0479">Metal-binding</keyword>
<dbReference type="RefSeq" id="WP_378201925.1">
    <property type="nucleotide sequence ID" value="NZ_JBHLZP010000102.1"/>
</dbReference>
<reference evidence="5 6" key="1">
    <citation type="submission" date="2024-09" db="EMBL/GenBank/DDBJ databases">
        <authorList>
            <person name="Sun Q."/>
            <person name="Mori K."/>
        </authorList>
    </citation>
    <scope>NUCLEOTIDE SEQUENCE [LARGE SCALE GENOMIC DNA]</scope>
    <source>
        <strain evidence="5 6">TBRC 0563</strain>
    </source>
</reference>
<dbReference type="EMBL" id="JBHLZP010000102">
    <property type="protein sequence ID" value="MFB9833724.1"/>
    <property type="molecule type" value="Genomic_DNA"/>
</dbReference>
<protein>
    <submittedName>
        <fullName evidence="5">HpcH/HpaI aldolase/citrate lyase family protein</fullName>
    </submittedName>
</protein>
<dbReference type="Gene3D" id="3.20.20.60">
    <property type="entry name" value="Phosphoenolpyruvate-binding domains"/>
    <property type="match status" value="1"/>
</dbReference>
<evidence type="ECO:0000256" key="2">
    <source>
        <dbReference type="ARBA" id="ARBA00022723"/>
    </source>
</evidence>
<evidence type="ECO:0000256" key="1">
    <source>
        <dbReference type="ARBA" id="ARBA00005568"/>
    </source>
</evidence>
<evidence type="ECO:0000313" key="6">
    <source>
        <dbReference type="Proteomes" id="UP001589627"/>
    </source>
</evidence>
<comment type="caution">
    <text evidence="5">The sequence shown here is derived from an EMBL/GenBank/DDBJ whole genome shotgun (WGS) entry which is preliminary data.</text>
</comment>
<name>A0ABV5YFC4_9ACTN</name>
<comment type="similarity">
    <text evidence="1">Belongs to the HpcH/HpaI aldolase family.</text>
</comment>
<dbReference type="PANTHER" id="PTHR30502:SF0">
    <property type="entry name" value="PHOSPHOENOLPYRUVATE CARBOXYLASE FAMILY PROTEIN"/>
    <property type="match status" value="1"/>
</dbReference>
<feature type="domain" description="HpcH/HpaI aldolase/citrate lyase" evidence="4">
    <location>
        <begin position="27"/>
        <end position="264"/>
    </location>
</feature>
<dbReference type="Proteomes" id="UP001589627">
    <property type="component" value="Unassembled WGS sequence"/>
</dbReference>
<dbReference type="Pfam" id="PF03328">
    <property type="entry name" value="HpcH_HpaI"/>
    <property type="match status" value="1"/>
</dbReference>
<dbReference type="InterPro" id="IPR050251">
    <property type="entry name" value="HpcH-HpaI_aldolase"/>
</dbReference>
<keyword evidence="6" id="KW-1185">Reference proteome</keyword>
<dbReference type="InterPro" id="IPR015813">
    <property type="entry name" value="Pyrv/PenolPyrv_kinase-like_dom"/>
</dbReference>
<proteinExistence type="inferred from homology"/>